<name>A0ACC2H3Y5_DALPE</name>
<protein>
    <submittedName>
        <fullName evidence="1">Uncharacterized protein</fullName>
    </submittedName>
</protein>
<organism evidence="1 2">
    <name type="scientific">Dallia pectoralis</name>
    <name type="common">Alaska blackfish</name>
    <dbReference type="NCBI Taxonomy" id="75939"/>
    <lineage>
        <taxon>Eukaryota</taxon>
        <taxon>Metazoa</taxon>
        <taxon>Chordata</taxon>
        <taxon>Craniata</taxon>
        <taxon>Vertebrata</taxon>
        <taxon>Euteleostomi</taxon>
        <taxon>Actinopterygii</taxon>
        <taxon>Neopterygii</taxon>
        <taxon>Teleostei</taxon>
        <taxon>Protacanthopterygii</taxon>
        <taxon>Esociformes</taxon>
        <taxon>Umbridae</taxon>
        <taxon>Dallia</taxon>
    </lineage>
</organism>
<dbReference type="Proteomes" id="UP001157502">
    <property type="component" value="Chromosome 6"/>
</dbReference>
<accession>A0ACC2H3Y5</accession>
<comment type="caution">
    <text evidence="1">The sequence shown here is derived from an EMBL/GenBank/DDBJ whole genome shotgun (WGS) entry which is preliminary data.</text>
</comment>
<evidence type="ECO:0000313" key="1">
    <source>
        <dbReference type="EMBL" id="KAJ8010578.1"/>
    </source>
</evidence>
<sequence>MSSSSGFKTKLCQDGEPGSVRTVRRDPQVLDETHPFKSAPTDYSLVFPCERPALDLPGSHGELPRAAASRRRSPFTLSAVGDGGDGRPGKGGIPSILFSVFFKLRETQAVDRWEKERIRKKHG</sequence>
<keyword evidence="2" id="KW-1185">Reference proteome</keyword>
<evidence type="ECO:0000313" key="2">
    <source>
        <dbReference type="Proteomes" id="UP001157502"/>
    </source>
</evidence>
<reference evidence="1" key="1">
    <citation type="submission" date="2021-05" db="EMBL/GenBank/DDBJ databases">
        <authorList>
            <person name="Pan Q."/>
            <person name="Jouanno E."/>
            <person name="Zahm M."/>
            <person name="Klopp C."/>
            <person name="Cabau C."/>
            <person name="Louis A."/>
            <person name="Berthelot C."/>
            <person name="Parey E."/>
            <person name="Roest Crollius H."/>
            <person name="Montfort J."/>
            <person name="Robinson-Rechavi M."/>
            <person name="Bouchez O."/>
            <person name="Lampietro C."/>
            <person name="Lopez Roques C."/>
            <person name="Donnadieu C."/>
            <person name="Postlethwait J."/>
            <person name="Bobe J."/>
            <person name="Dillon D."/>
            <person name="Chandos A."/>
            <person name="von Hippel F."/>
            <person name="Guiguen Y."/>
        </authorList>
    </citation>
    <scope>NUCLEOTIDE SEQUENCE</scope>
    <source>
        <strain evidence="1">YG-Jan2019</strain>
    </source>
</reference>
<dbReference type="EMBL" id="CM055733">
    <property type="protein sequence ID" value="KAJ8010578.1"/>
    <property type="molecule type" value="Genomic_DNA"/>
</dbReference>
<gene>
    <name evidence="1" type="ORF">DPEC_G00076530</name>
</gene>
<proteinExistence type="predicted"/>